<sequence>MIYLTRFEEKDFDRLISWVTDADMMMMWGGPTFTFPLTREQLADFTAGANEPDAEMHAFNVIISGTDEKAGFITINSIDRVENRAKIGKVLIADQARGRGICVPLIKEISRVAFEELELGELYLGVFDFNHPAIRCYEQAGFQTYEYVPDIRYLYGDYHGVWRMKLTREQFASQKRPDHST</sequence>
<dbReference type="RefSeq" id="WP_177169627.1">
    <property type="nucleotide sequence ID" value="NZ_FOGV01000004.1"/>
</dbReference>
<proteinExistence type="predicted"/>
<organism evidence="2 3">
    <name type="scientific">Salisediminibacterium halotolerans</name>
    <dbReference type="NCBI Taxonomy" id="517425"/>
    <lineage>
        <taxon>Bacteria</taxon>
        <taxon>Bacillati</taxon>
        <taxon>Bacillota</taxon>
        <taxon>Bacilli</taxon>
        <taxon>Bacillales</taxon>
        <taxon>Bacillaceae</taxon>
        <taxon>Salisediminibacterium</taxon>
    </lineage>
</organism>
<gene>
    <name evidence="2" type="ORF">SAMN05444126_104128</name>
</gene>
<dbReference type="GO" id="GO:0016747">
    <property type="term" value="F:acyltransferase activity, transferring groups other than amino-acyl groups"/>
    <property type="evidence" value="ECO:0007669"/>
    <property type="project" value="InterPro"/>
</dbReference>
<accession>A0A1H9RFT4</accession>
<dbReference type="InterPro" id="IPR000182">
    <property type="entry name" value="GNAT_dom"/>
</dbReference>
<dbReference type="EMBL" id="FOGV01000004">
    <property type="protein sequence ID" value="SER71415.1"/>
    <property type="molecule type" value="Genomic_DNA"/>
</dbReference>
<dbReference type="Proteomes" id="UP000199318">
    <property type="component" value="Unassembled WGS sequence"/>
</dbReference>
<dbReference type="STRING" id="1464123.SAMN05444126_104128"/>
<comment type="caution">
    <text evidence="2">The sequence shown here is derived from an EMBL/GenBank/DDBJ whole genome shotgun (WGS) entry which is preliminary data.</text>
</comment>
<dbReference type="PROSITE" id="PS51186">
    <property type="entry name" value="GNAT"/>
    <property type="match status" value="1"/>
</dbReference>
<dbReference type="PANTHER" id="PTHR43415:SF5">
    <property type="entry name" value="ACETYLTRANSFERASE"/>
    <property type="match status" value="1"/>
</dbReference>
<feature type="domain" description="N-acetyltransferase" evidence="1">
    <location>
        <begin position="2"/>
        <end position="169"/>
    </location>
</feature>
<dbReference type="InterPro" id="IPR016181">
    <property type="entry name" value="Acyl_CoA_acyltransferase"/>
</dbReference>
<keyword evidence="3" id="KW-1185">Reference proteome</keyword>
<evidence type="ECO:0000259" key="1">
    <source>
        <dbReference type="PROSITE" id="PS51186"/>
    </source>
</evidence>
<evidence type="ECO:0000313" key="2">
    <source>
        <dbReference type="EMBL" id="SER71415.1"/>
    </source>
</evidence>
<dbReference type="AlphaFoldDB" id="A0A1H9RFT4"/>
<dbReference type="Pfam" id="PF13302">
    <property type="entry name" value="Acetyltransf_3"/>
    <property type="match status" value="1"/>
</dbReference>
<reference evidence="3" key="1">
    <citation type="submission" date="2016-10" db="EMBL/GenBank/DDBJ databases">
        <authorList>
            <person name="de Groot N.N."/>
        </authorList>
    </citation>
    <scope>NUCLEOTIDE SEQUENCE [LARGE SCALE GENOMIC DNA]</scope>
    <source>
        <strain evidence="3">10nlg</strain>
    </source>
</reference>
<name>A0A1H9RFT4_9BACI</name>
<protein>
    <submittedName>
        <fullName evidence="2">Protein N-acetyltransferase, RimJ/RimL family</fullName>
    </submittedName>
</protein>
<dbReference type="PANTHER" id="PTHR43415">
    <property type="entry name" value="SPERMIDINE N(1)-ACETYLTRANSFERASE"/>
    <property type="match status" value="1"/>
</dbReference>
<dbReference type="Gene3D" id="3.40.630.30">
    <property type="match status" value="1"/>
</dbReference>
<dbReference type="SUPFAM" id="SSF55729">
    <property type="entry name" value="Acyl-CoA N-acyltransferases (Nat)"/>
    <property type="match status" value="1"/>
</dbReference>
<evidence type="ECO:0000313" key="3">
    <source>
        <dbReference type="Proteomes" id="UP000199318"/>
    </source>
</evidence>